<comment type="caution">
    <text evidence="6">The sequence shown here is derived from an EMBL/GenBank/DDBJ whole genome shotgun (WGS) entry which is preliminary data.</text>
</comment>
<protein>
    <submittedName>
        <fullName evidence="6">Uncharacterized protein</fullName>
    </submittedName>
</protein>
<evidence type="ECO:0000256" key="5">
    <source>
        <dbReference type="SAM" id="MobiDB-lite"/>
    </source>
</evidence>
<dbReference type="Pfam" id="PF18884">
    <property type="entry name" value="TSP3_bac"/>
    <property type="match status" value="1"/>
</dbReference>
<gene>
    <name evidence="6" type="ORF">A3J56_01410</name>
</gene>
<keyword evidence="2" id="KW-0964">Secreted</keyword>
<name>A0A1F5WI08_9BACT</name>
<reference evidence="6 7" key="1">
    <citation type="journal article" date="2016" name="Nat. Commun.">
        <title>Thousands of microbial genomes shed light on interconnected biogeochemical processes in an aquifer system.</title>
        <authorList>
            <person name="Anantharaman K."/>
            <person name="Brown C.T."/>
            <person name="Hug L.A."/>
            <person name="Sharon I."/>
            <person name="Castelle C.J."/>
            <person name="Probst A.J."/>
            <person name="Thomas B.C."/>
            <person name="Singh A."/>
            <person name="Wilkins M.J."/>
            <person name="Karaoz U."/>
            <person name="Brodie E.L."/>
            <person name="Williams K.H."/>
            <person name="Hubbard S.S."/>
            <person name="Banfield J.F."/>
        </authorList>
    </citation>
    <scope>NUCLEOTIDE SEQUENCE [LARGE SCALE GENOMIC DNA]</scope>
</reference>
<dbReference type="Proteomes" id="UP000178406">
    <property type="component" value="Unassembled WGS sequence"/>
</dbReference>
<accession>A0A1F5WI08</accession>
<comment type="subcellular location">
    <subcellularLocation>
        <location evidence="1">Secreted</location>
    </subcellularLocation>
</comment>
<evidence type="ECO:0000313" key="7">
    <source>
        <dbReference type="Proteomes" id="UP000178406"/>
    </source>
</evidence>
<evidence type="ECO:0000256" key="3">
    <source>
        <dbReference type="ARBA" id="ARBA00022729"/>
    </source>
</evidence>
<dbReference type="InterPro" id="IPR059100">
    <property type="entry name" value="TSP3_bac"/>
</dbReference>
<keyword evidence="4" id="KW-0106">Calcium</keyword>
<evidence type="ECO:0000313" key="6">
    <source>
        <dbReference type="EMBL" id="OGF74881.1"/>
    </source>
</evidence>
<organism evidence="6 7">
    <name type="scientific">Candidatus Giovannonibacteria bacterium RIFCSPHIGHO2_02_FULL_46_20</name>
    <dbReference type="NCBI Taxonomy" id="1798338"/>
    <lineage>
        <taxon>Bacteria</taxon>
        <taxon>Candidatus Giovannoniibacteriota</taxon>
    </lineage>
</organism>
<evidence type="ECO:0000256" key="4">
    <source>
        <dbReference type="ARBA" id="ARBA00022837"/>
    </source>
</evidence>
<feature type="region of interest" description="Disordered" evidence="5">
    <location>
        <begin position="81"/>
        <end position="125"/>
    </location>
</feature>
<keyword evidence="3" id="KW-0732">Signal</keyword>
<dbReference type="STRING" id="1798338.A3J56_01410"/>
<evidence type="ECO:0000256" key="1">
    <source>
        <dbReference type="ARBA" id="ARBA00004613"/>
    </source>
</evidence>
<evidence type="ECO:0000256" key="2">
    <source>
        <dbReference type="ARBA" id="ARBA00022525"/>
    </source>
</evidence>
<dbReference type="AlphaFoldDB" id="A0A1F5WI08"/>
<dbReference type="EMBL" id="MFHQ01000001">
    <property type="protein sequence ID" value="OGF74881.1"/>
    <property type="molecule type" value="Genomic_DNA"/>
</dbReference>
<sequence>MEQYLPSKRFIVSVIILLALGASGWFVAQNPQQETISSNQSNGALLQQQRQAEILAITDRLVLDNDKDGLRDWEEVIWKTDPQIPDTDGDGTTDGEEVKLERDPLKAGPDDLLEKHPIDENKKNEPQTLTEQLMDDLRLSYLAAHGLNEGAPLSEEQKSDIVSSFMATMQQEQERAQHYSMTDIKIDVSKTGKAYGNELGAALDAQSKNIDYSELDVMKEITSTMSKEQMRKVLEKLDPLIARYETIIALLQNMSVPLAYADMHTQFLNINAALKKAAEDMRALPDDPIRSSLGIGLFREKLDSVLVFLRGLKAQFEKDNIRFSPNEPGSFFYQYF</sequence>
<proteinExistence type="predicted"/>
<feature type="compositionally biased region" description="Basic and acidic residues" evidence="5">
    <location>
        <begin position="96"/>
        <end position="125"/>
    </location>
</feature>